<evidence type="ECO:0000256" key="1">
    <source>
        <dbReference type="SAM" id="MobiDB-lite"/>
    </source>
</evidence>
<evidence type="ECO:0000313" key="2">
    <source>
        <dbReference type="EMBL" id="HCK02504.1"/>
    </source>
</evidence>
<sequence>MDFELQPGGKGESPQELTPVSDRGERPPLTTPQLEKRRVTAEALPDAACAALFFVPQPYSRQYDY</sequence>
<reference evidence="2 3" key="1">
    <citation type="journal article" date="2018" name="Nat. Biotechnol.">
        <title>A standardized bacterial taxonomy based on genome phylogeny substantially revises the tree of life.</title>
        <authorList>
            <person name="Parks D.H."/>
            <person name="Chuvochina M."/>
            <person name="Waite D.W."/>
            <person name="Rinke C."/>
            <person name="Skarshewski A."/>
            <person name="Chaumeil P.A."/>
            <person name="Hugenholtz P."/>
        </authorList>
    </citation>
    <scope>NUCLEOTIDE SEQUENCE [LARGE SCALE GENOMIC DNA]</scope>
    <source>
        <strain evidence="2">UBA11264</strain>
    </source>
</reference>
<gene>
    <name evidence="2" type="ORF">DHV72_21125</name>
</gene>
<dbReference type="Proteomes" id="UP000262210">
    <property type="component" value="Unassembled WGS sequence"/>
</dbReference>
<evidence type="ECO:0000313" key="3">
    <source>
        <dbReference type="Proteomes" id="UP000262210"/>
    </source>
</evidence>
<comment type="caution">
    <text evidence="2">The sequence shown here is derived from an EMBL/GenBank/DDBJ whole genome shotgun (WGS) entry which is preliminary data.</text>
</comment>
<feature type="region of interest" description="Disordered" evidence="1">
    <location>
        <begin position="1"/>
        <end position="36"/>
    </location>
</feature>
<proteinExistence type="predicted"/>
<dbReference type="AlphaFoldDB" id="A0A9C7VA00"/>
<organism evidence="2 3">
    <name type="scientific">Serratia grimesii</name>
    <dbReference type="NCBI Taxonomy" id="82995"/>
    <lineage>
        <taxon>Bacteria</taxon>
        <taxon>Pseudomonadati</taxon>
        <taxon>Pseudomonadota</taxon>
        <taxon>Gammaproteobacteria</taxon>
        <taxon>Enterobacterales</taxon>
        <taxon>Yersiniaceae</taxon>
        <taxon>Serratia</taxon>
    </lineage>
</organism>
<name>A0A9C7VA00_9GAMM</name>
<protein>
    <submittedName>
        <fullName evidence="2">Uncharacterized protein</fullName>
    </submittedName>
</protein>
<dbReference type="EMBL" id="DPSM01000029">
    <property type="protein sequence ID" value="HCK02504.1"/>
    <property type="molecule type" value="Genomic_DNA"/>
</dbReference>
<accession>A0A9C7VA00</accession>